<comment type="subcellular location">
    <subcellularLocation>
        <location evidence="1">Mitochondrion</location>
    </subcellularLocation>
</comment>
<proteinExistence type="predicted"/>
<dbReference type="GO" id="GO:0005759">
    <property type="term" value="C:mitochondrial matrix"/>
    <property type="evidence" value="ECO:0007669"/>
    <property type="project" value="TreeGrafter"/>
</dbReference>
<dbReference type="SUPFAM" id="SSF103025">
    <property type="entry name" value="Folate-binding domain"/>
    <property type="match status" value="1"/>
</dbReference>
<dbReference type="InterPro" id="IPR045179">
    <property type="entry name" value="YgfZ/GcvT"/>
</dbReference>
<dbReference type="Gene3D" id="3.30.1360.120">
    <property type="entry name" value="Probable tRNA modification gtpase trme, domain 1"/>
    <property type="match status" value="1"/>
</dbReference>
<evidence type="ECO:0000313" key="7">
    <source>
        <dbReference type="Proteomes" id="UP001152523"/>
    </source>
</evidence>
<dbReference type="GO" id="GO:0016226">
    <property type="term" value="P:iron-sulfur cluster assembly"/>
    <property type="evidence" value="ECO:0007669"/>
    <property type="project" value="TreeGrafter"/>
</dbReference>
<evidence type="ECO:0000256" key="1">
    <source>
        <dbReference type="ARBA" id="ARBA00004173"/>
    </source>
</evidence>
<dbReference type="EMBL" id="CAMAPF010001049">
    <property type="protein sequence ID" value="CAH9143205.1"/>
    <property type="molecule type" value="Genomic_DNA"/>
</dbReference>
<sequence>MHLFRSSLRLLKCSHFRQFSSQRSQLESAGTMASLLKTRSVIRFRGPDTVKFLQGLITNDVQKLVEPPDEDKTNLVTTNLPFTTTPPLYAALLTPQGKFLYDMFLYRPPRSDEKLDTTGSSSGPNPGELELYADVDRSMLDDLLEDLKKYKLRSKVDIENLSDDFSCWQRFGQNLTNISSKEPEADTVGWAAGTDRSSESSARGNSYGWSWHRDPRLYCLGFRGIFPSNIVPPLVEADKETSEENYLLWRLEKGVAEGPLEIRKGESIPLEYNLAALNAISFNKGCYVGQELIARTHHRGVIRKRLLPLIFVDDGGSEVEMRVTPGSSVIDAQSRKKTGTVTTALGSRGLGLLRLEDAFKGNLAIQNQEDVKVQTFRPKWWPSEWVDSHQQFAAAT</sequence>
<dbReference type="PANTHER" id="PTHR22602:SF0">
    <property type="entry name" value="TRANSFERASE CAF17, MITOCHONDRIAL-RELATED"/>
    <property type="match status" value="1"/>
</dbReference>
<name>A0AAV0DPW7_9ASTE</name>
<keyword evidence="7" id="KW-1185">Reference proteome</keyword>
<dbReference type="InterPro" id="IPR057460">
    <property type="entry name" value="CAF17_C"/>
</dbReference>
<protein>
    <recommendedName>
        <fullName evidence="4">CAF17 C-terminal domain-containing protein</fullName>
    </recommendedName>
</protein>
<keyword evidence="3" id="KW-0496">Mitochondrion</keyword>
<comment type="caution">
    <text evidence="5">The sequence shown here is derived from an EMBL/GenBank/DDBJ whole genome shotgun (WGS) entry which is preliminary data.</text>
</comment>
<keyword evidence="2" id="KW-0809">Transit peptide</keyword>
<gene>
    <name evidence="5" type="ORF">CEPIT_LOCUS16726</name>
    <name evidence="6" type="ORF">CEPIT_LOCUS40490</name>
</gene>
<dbReference type="InterPro" id="IPR017703">
    <property type="entry name" value="YgfZ/GCV_T_CS"/>
</dbReference>
<evidence type="ECO:0000259" key="4">
    <source>
        <dbReference type="Pfam" id="PF25455"/>
    </source>
</evidence>
<dbReference type="EMBL" id="CAMAPF010000127">
    <property type="protein sequence ID" value="CAH9104307.1"/>
    <property type="molecule type" value="Genomic_DNA"/>
</dbReference>
<feature type="domain" description="CAF17 C-terminal" evidence="4">
    <location>
        <begin position="303"/>
        <end position="382"/>
    </location>
</feature>
<dbReference type="AlphaFoldDB" id="A0AAV0DPW7"/>
<evidence type="ECO:0000256" key="2">
    <source>
        <dbReference type="ARBA" id="ARBA00022946"/>
    </source>
</evidence>
<dbReference type="NCBIfam" id="TIGR03317">
    <property type="entry name" value="ygfZ_signature"/>
    <property type="match status" value="1"/>
</dbReference>
<organism evidence="5 7">
    <name type="scientific">Cuscuta epithymum</name>
    <dbReference type="NCBI Taxonomy" id="186058"/>
    <lineage>
        <taxon>Eukaryota</taxon>
        <taxon>Viridiplantae</taxon>
        <taxon>Streptophyta</taxon>
        <taxon>Embryophyta</taxon>
        <taxon>Tracheophyta</taxon>
        <taxon>Spermatophyta</taxon>
        <taxon>Magnoliopsida</taxon>
        <taxon>eudicotyledons</taxon>
        <taxon>Gunneridae</taxon>
        <taxon>Pentapetalae</taxon>
        <taxon>asterids</taxon>
        <taxon>lamiids</taxon>
        <taxon>Solanales</taxon>
        <taxon>Convolvulaceae</taxon>
        <taxon>Cuscuteae</taxon>
        <taxon>Cuscuta</taxon>
        <taxon>Cuscuta subgen. Cuscuta</taxon>
    </lineage>
</organism>
<evidence type="ECO:0000256" key="3">
    <source>
        <dbReference type="ARBA" id="ARBA00023128"/>
    </source>
</evidence>
<reference evidence="5" key="1">
    <citation type="submission" date="2022-07" db="EMBL/GenBank/DDBJ databases">
        <authorList>
            <person name="Macas J."/>
            <person name="Novak P."/>
            <person name="Neumann P."/>
        </authorList>
    </citation>
    <scope>NUCLEOTIDE SEQUENCE</scope>
</reference>
<evidence type="ECO:0000313" key="5">
    <source>
        <dbReference type="EMBL" id="CAH9104307.1"/>
    </source>
</evidence>
<dbReference type="PANTHER" id="PTHR22602">
    <property type="entry name" value="TRANSFERASE CAF17, MITOCHONDRIAL-RELATED"/>
    <property type="match status" value="1"/>
</dbReference>
<evidence type="ECO:0000313" key="6">
    <source>
        <dbReference type="EMBL" id="CAH9143205.1"/>
    </source>
</evidence>
<accession>A0AAV0DPW7</accession>
<dbReference type="Pfam" id="PF25455">
    <property type="entry name" value="Beta-barrel_CAF17_C"/>
    <property type="match status" value="1"/>
</dbReference>
<dbReference type="Proteomes" id="UP001152523">
    <property type="component" value="Unassembled WGS sequence"/>
</dbReference>
<dbReference type="InterPro" id="IPR027266">
    <property type="entry name" value="TrmE/GcvT-like"/>
</dbReference>